<gene>
    <name evidence="1" type="ORF">SC09_Contig25orf00559</name>
</gene>
<dbReference type="AlphaFoldDB" id="A0A0C3EPB9"/>
<dbReference type="EMBL" id="JXBC01000004">
    <property type="protein sequence ID" value="KIU10727.1"/>
    <property type="molecule type" value="Genomic_DNA"/>
</dbReference>
<dbReference type="PATRIC" id="fig|1423.134.peg.2617"/>
<protein>
    <submittedName>
        <fullName evidence="1">Uncharacterized protein</fullName>
    </submittedName>
</protein>
<evidence type="ECO:0000313" key="2">
    <source>
        <dbReference type="Proteomes" id="UP000032247"/>
    </source>
</evidence>
<proteinExistence type="predicted"/>
<name>A0A0C3EPB9_BACIU</name>
<reference evidence="1 2" key="1">
    <citation type="submission" date="2014-12" db="EMBL/GenBank/DDBJ databases">
        <title>Comparative genome analysis of Bacillus coagulans HM-08, Clostridium butyricum HM-68, Bacillus subtilis HM-66 and Bacillus licheniformis BL-09.</title>
        <authorList>
            <person name="Zhang H."/>
        </authorList>
    </citation>
    <scope>NUCLEOTIDE SEQUENCE [LARGE SCALE GENOMIC DNA]</scope>
    <source>
        <strain evidence="1 2">HM-66</strain>
    </source>
</reference>
<sequence>MDTIETKTNDATTNTVPINDSLKLITMKLENINKGIFVTITVKM</sequence>
<dbReference type="Proteomes" id="UP000032247">
    <property type="component" value="Unassembled WGS sequence"/>
</dbReference>
<accession>A0A0C3EPB9</accession>
<comment type="caution">
    <text evidence="1">The sequence shown here is derived from an EMBL/GenBank/DDBJ whole genome shotgun (WGS) entry which is preliminary data.</text>
</comment>
<organism evidence="1 2">
    <name type="scientific">Bacillus subtilis</name>
    <dbReference type="NCBI Taxonomy" id="1423"/>
    <lineage>
        <taxon>Bacteria</taxon>
        <taxon>Bacillati</taxon>
        <taxon>Bacillota</taxon>
        <taxon>Bacilli</taxon>
        <taxon>Bacillales</taxon>
        <taxon>Bacillaceae</taxon>
        <taxon>Bacillus</taxon>
    </lineage>
</organism>
<evidence type="ECO:0000313" key="1">
    <source>
        <dbReference type="EMBL" id="KIU10727.1"/>
    </source>
</evidence>
<dbReference type="RefSeq" id="WP_014478951.1">
    <property type="nucleotide sequence ID" value="NZ_AP028964.1"/>
</dbReference>